<sequence>MKFLEKFDPVLLTFILASTSVVLSIFILSLVLNSNILLIASKIAFIVVLVIFLISSVLWILKYITRTGSLKRDLISSTNLSISGLLSVIFYAFGFFYITFFGKSNNIMGIFSFIFILAFIYSLIINVVFDYRVFSGKIRQGSLTFVNIIPSIVMAGGIILSSVLVPDLEGSEFSYLIMTIVYLTMMGFGISIMQFLFIATSVFHSYLSGGKPKKEIPFTMLPVGGLSMFVLNFLLLPDLDLSHSFQFPEAILLEISIMIWGAILLYLIIALSFLVFTKFDKYTSSLFAYVFPVGIADFATYLLWNSTRTYFFKLGTLVISFLVFLLYSFALIKNFSFRIKINSFK</sequence>
<dbReference type="GO" id="GO:0016020">
    <property type="term" value="C:membrane"/>
    <property type="evidence" value="ECO:0007669"/>
    <property type="project" value="UniProtKB-SubCell"/>
</dbReference>
<evidence type="ECO:0000313" key="7">
    <source>
        <dbReference type="EMBL" id="SJK85134.1"/>
    </source>
</evidence>
<dbReference type="InterPro" id="IPR038665">
    <property type="entry name" value="Voltage-dep_anion_channel_sf"/>
</dbReference>
<feature type="transmembrane region" description="Helical" evidence="5">
    <location>
        <begin position="12"/>
        <end position="32"/>
    </location>
</feature>
<evidence type="ECO:0000313" key="9">
    <source>
        <dbReference type="Proteomes" id="UP000195607"/>
    </source>
</evidence>
<comment type="subcellular location">
    <subcellularLocation>
        <location evidence="1">Membrane</location>
        <topology evidence="1">Multi-pass membrane protein</topology>
    </subcellularLocation>
</comment>
<organism evidence="6 9">
    <name type="scientific">Cuniculiplasma divulgatum</name>
    <dbReference type="NCBI Taxonomy" id="1673428"/>
    <lineage>
        <taxon>Archaea</taxon>
        <taxon>Methanobacteriati</taxon>
        <taxon>Thermoplasmatota</taxon>
        <taxon>Thermoplasmata</taxon>
        <taxon>Thermoplasmatales</taxon>
        <taxon>Cuniculiplasmataceae</taxon>
        <taxon>Cuniculiplasma</taxon>
    </lineage>
</organism>
<dbReference type="OrthoDB" id="57111at2157"/>
<evidence type="ECO:0000256" key="5">
    <source>
        <dbReference type="SAM" id="Phobius"/>
    </source>
</evidence>
<reference evidence="6 9" key="1">
    <citation type="submission" date="2016-04" db="EMBL/GenBank/DDBJ databases">
        <authorList>
            <person name="Evans L.H."/>
            <person name="Alamgir A."/>
            <person name="Owens N."/>
            <person name="Weber N.D."/>
            <person name="Virtaneva K."/>
            <person name="Barbian K."/>
            <person name="Babar A."/>
            <person name="Rosenke K."/>
        </authorList>
    </citation>
    <scope>NUCLEOTIDE SEQUENCE [LARGE SCALE GENOMIC DNA]</scope>
    <source>
        <strain evidence="6">S5</strain>
        <strain evidence="9">S5(T) (JCM 30642 \VKM B-2941)</strain>
    </source>
</reference>
<dbReference type="Proteomes" id="UP000187822">
    <property type="component" value="Chromosome I"/>
</dbReference>
<evidence type="ECO:0000256" key="4">
    <source>
        <dbReference type="ARBA" id="ARBA00023136"/>
    </source>
</evidence>
<feature type="transmembrane region" description="Helical" evidence="5">
    <location>
        <begin position="82"/>
        <end position="101"/>
    </location>
</feature>
<protein>
    <submittedName>
        <fullName evidence="6">C4-dicarboxylate transporter</fullName>
    </submittedName>
</protein>
<reference evidence="8" key="3">
    <citation type="submission" date="2016-06" db="EMBL/GenBank/DDBJ databases">
        <authorList>
            <person name="Toshchakov V.S."/>
        </authorList>
    </citation>
    <scope>NUCLEOTIDE SEQUENCE [LARGE SCALE GENOMIC DNA]</scope>
    <source>
        <strain>PM4 (JCM 30641</strain>
        <strain evidence="8">\VKM B-2940)</strain>
    </source>
</reference>
<keyword evidence="3 5" id="KW-1133">Transmembrane helix</keyword>
<feature type="transmembrane region" description="Helical" evidence="5">
    <location>
        <begin position="310"/>
        <end position="332"/>
    </location>
</feature>
<feature type="transmembrane region" description="Helical" evidence="5">
    <location>
        <begin position="216"/>
        <end position="235"/>
    </location>
</feature>
<dbReference type="RefSeq" id="WP_077076443.1">
    <property type="nucleotide sequence ID" value="NZ_LT671858.1"/>
</dbReference>
<dbReference type="Pfam" id="PF03595">
    <property type="entry name" value="SLAC1"/>
    <property type="match status" value="1"/>
</dbReference>
<evidence type="ECO:0000256" key="2">
    <source>
        <dbReference type="ARBA" id="ARBA00022692"/>
    </source>
</evidence>
<evidence type="ECO:0000313" key="6">
    <source>
        <dbReference type="EMBL" id="SIM70924.1"/>
    </source>
</evidence>
<dbReference type="GeneID" id="41588581"/>
<evidence type="ECO:0000256" key="3">
    <source>
        <dbReference type="ARBA" id="ARBA00022989"/>
    </source>
</evidence>
<dbReference type="Proteomes" id="UP000195607">
    <property type="component" value="Chromosome I"/>
</dbReference>
<dbReference type="GO" id="GO:0055085">
    <property type="term" value="P:transmembrane transport"/>
    <property type="evidence" value="ECO:0007669"/>
    <property type="project" value="InterPro"/>
</dbReference>
<dbReference type="EMBL" id="LT719092">
    <property type="protein sequence ID" value="SJK85134.1"/>
    <property type="molecule type" value="Genomic_DNA"/>
</dbReference>
<gene>
    <name evidence="7" type="ORF">CPM_1333</name>
    <name evidence="6" type="ORF">CSP5_1334</name>
</gene>
<proteinExistence type="predicted"/>
<dbReference type="Gene3D" id="1.50.10.150">
    <property type="entry name" value="Voltage-dependent anion channel"/>
    <property type="match status" value="1"/>
</dbReference>
<feature type="transmembrane region" description="Helical" evidence="5">
    <location>
        <begin position="38"/>
        <end position="61"/>
    </location>
</feature>
<accession>A0A1N5VCY9</accession>
<feature type="transmembrane region" description="Helical" evidence="5">
    <location>
        <begin position="255"/>
        <end position="274"/>
    </location>
</feature>
<dbReference type="InterPro" id="IPR004695">
    <property type="entry name" value="SLAC1/Mae1/Ssu1/TehA"/>
</dbReference>
<feature type="transmembrane region" description="Helical" evidence="5">
    <location>
        <begin position="141"/>
        <end position="163"/>
    </location>
</feature>
<feature type="transmembrane region" description="Helical" evidence="5">
    <location>
        <begin position="175"/>
        <end position="204"/>
    </location>
</feature>
<keyword evidence="4 5" id="KW-0472">Membrane</keyword>
<evidence type="ECO:0000313" key="8">
    <source>
        <dbReference type="Proteomes" id="UP000187822"/>
    </source>
</evidence>
<keyword evidence="8" id="KW-1185">Reference proteome</keyword>
<feature type="transmembrane region" description="Helical" evidence="5">
    <location>
        <begin position="286"/>
        <end position="304"/>
    </location>
</feature>
<dbReference type="KEGG" id="cdiv:CPM_1333"/>
<feature type="transmembrane region" description="Helical" evidence="5">
    <location>
        <begin position="107"/>
        <end position="129"/>
    </location>
</feature>
<name>A0A1N5VCY9_9ARCH</name>
<keyword evidence="2 5" id="KW-0812">Transmembrane</keyword>
<dbReference type="AlphaFoldDB" id="A0A1N5VCY9"/>
<reference evidence="7" key="2">
    <citation type="submission" date="2016-06" db="EMBL/GenBank/DDBJ databases">
        <authorList>
            <person name="Olsen C.W."/>
            <person name="Carey S."/>
            <person name="Hinshaw L."/>
            <person name="Karasin A.I."/>
        </authorList>
    </citation>
    <scope>NUCLEOTIDE SEQUENCE [LARGE SCALE GENOMIC DNA]</scope>
    <source>
        <strain evidence="7">PM4</strain>
    </source>
</reference>
<evidence type="ECO:0000256" key="1">
    <source>
        <dbReference type="ARBA" id="ARBA00004141"/>
    </source>
</evidence>
<dbReference type="EMBL" id="LT671858">
    <property type="protein sequence ID" value="SIM70924.1"/>
    <property type="molecule type" value="Genomic_DNA"/>
</dbReference>